<evidence type="ECO:0000256" key="3">
    <source>
        <dbReference type="ARBA" id="ARBA00038812"/>
    </source>
</evidence>
<dbReference type="Pfam" id="PF00789">
    <property type="entry name" value="UBX"/>
    <property type="match status" value="1"/>
</dbReference>
<dbReference type="Proteomes" id="UP001497600">
    <property type="component" value="Chromosome H"/>
</dbReference>
<dbReference type="SUPFAM" id="SSF54236">
    <property type="entry name" value="Ubiquitin-like"/>
    <property type="match status" value="1"/>
</dbReference>
<feature type="region of interest" description="Disordered" evidence="6">
    <location>
        <begin position="455"/>
        <end position="532"/>
    </location>
</feature>
<name>A0ABP0ENG5_9ASCO</name>
<evidence type="ECO:0000313" key="9">
    <source>
        <dbReference type="Proteomes" id="UP001497600"/>
    </source>
</evidence>
<proteinExistence type="predicted"/>
<dbReference type="InterPro" id="IPR001012">
    <property type="entry name" value="UBX_dom"/>
</dbReference>
<feature type="region of interest" description="Disordered" evidence="6">
    <location>
        <begin position="125"/>
        <end position="166"/>
    </location>
</feature>
<organism evidence="8 9">
    <name type="scientific">[Candida] anglica</name>
    <dbReference type="NCBI Taxonomy" id="148631"/>
    <lineage>
        <taxon>Eukaryota</taxon>
        <taxon>Fungi</taxon>
        <taxon>Dikarya</taxon>
        <taxon>Ascomycota</taxon>
        <taxon>Saccharomycotina</taxon>
        <taxon>Pichiomycetes</taxon>
        <taxon>Debaryomycetaceae</taxon>
        <taxon>Kurtzmaniella</taxon>
    </lineage>
</organism>
<comment type="function">
    <text evidence="5">Involved in endoplasmic reticulum-associated protein degradation (ERAD). Acts as a platform to recruit both UBQLN1 and VCP to the ER during ERAD.</text>
</comment>
<dbReference type="PANTHER" id="PTHR46424:SF1">
    <property type="entry name" value="UBX DOMAIN-CONTAINING PROTEIN 4"/>
    <property type="match status" value="1"/>
</dbReference>
<comment type="subunit">
    <text evidence="3">Directly interacts with VCP. Interacts with UBQLN1. Forms a complex with VCP and UBQLN1.</text>
</comment>
<dbReference type="PANTHER" id="PTHR46424">
    <property type="entry name" value="UBX DOMAIN-CONTAINING PROTEIN 4"/>
    <property type="match status" value="1"/>
</dbReference>
<dbReference type="Gene3D" id="3.10.20.90">
    <property type="entry name" value="Phosphatidylinositol 3-kinase Catalytic Subunit, Chain A, domain 1"/>
    <property type="match status" value="1"/>
</dbReference>
<feature type="region of interest" description="Disordered" evidence="6">
    <location>
        <begin position="380"/>
        <end position="412"/>
    </location>
</feature>
<feature type="domain" description="UBX" evidence="7">
    <location>
        <begin position="231"/>
        <end position="329"/>
    </location>
</feature>
<comment type="subcellular location">
    <subcellularLocation>
        <location evidence="1">Endoplasmic reticulum membrane</location>
        <topology evidence="1">Peripheral membrane protein</topology>
    </subcellularLocation>
</comment>
<dbReference type="InterPro" id="IPR036249">
    <property type="entry name" value="Thioredoxin-like_sf"/>
</dbReference>
<keyword evidence="2" id="KW-0834">Unfolded protein response</keyword>
<gene>
    <name evidence="8" type="ORF">CAAN4_H03004</name>
</gene>
<dbReference type="PROSITE" id="PS50033">
    <property type="entry name" value="UBX"/>
    <property type="match status" value="1"/>
</dbReference>
<dbReference type="SUPFAM" id="SSF52833">
    <property type="entry name" value="Thioredoxin-like"/>
    <property type="match status" value="1"/>
</dbReference>
<dbReference type="InterPro" id="IPR029071">
    <property type="entry name" value="Ubiquitin-like_domsf"/>
</dbReference>
<reference evidence="8 9" key="1">
    <citation type="submission" date="2024-01" db="EMBL/GenBank/DDBJ databases">
        <authorList>
            <consortium name="Genoscope - CEA"/>
            <person name="William W."/>
        </authorList>
    </citation>
    <scope>NUCLEOTIDE SEQUENCE [LARGE SCALE GENOMIC DNA]</scope>
    <source>
        <strain evidence="8 9">29B2s-10</strain>
    </source>
</reference>
<evidence type="ECO:0000259" key="7">
    <source>
        <dbReference type="PROSITE" id="PS50033"/>
    </source>
</evidence>
<evidence type="ECO:0000256" key="6">
    <source>
        <dbReference type="SAM" id="MobiDB-lite"/>
    </source>
</evidence>
<feature type="compositionally biased region" description="Polar residues" evidence="6">
    <location>
        <begin position="137"/>
        <end position="166"/>
    </location>
</feature>
<dbReference type="CDD" id="cd01767">
    <property type="entry name" value="UBX"/>
    <property type="match status" value="1"/>
</dbReference>
<dbReference type="Pfam" id="PF23187">
    <property type="entry name" value="UBX7_N"/>
    <property type="match status" value="1"/>
</dbReference>
<feature type="compositionally biased region" description="Polar residues" evidence="6">
    <location>
        <begin position="469"/>
        <end position="502"/>
    </location>
</feature>
<protein>
    <recommendedName>
        <fullName evidence="4">UBX domain-containing protein 2</fullName>
    </recommendedName>
</protein>
<dbReference type="EMBL" id="OZ004260">
    <property type="protein sequence ID" value="CAK7920491.1"/>
    <property type="molecule type" value="Genomic_DNA"/>
</dbReference>
<evidence type="ECO:0000256" key="4">
    <source>
        <dbReference type="ARBA" id="ARBA00041575"/>
    </source>
</evidence>
<accession>A0ABP0ENG5</accession>
<evidence type="ECO:0000256" key="5">
    <source>
        <dbReference type="ARBA" id="ARBA00046062"/>
    </source>
</evidence>
<feature type="compositionally biased region" description="Low complexity" evidence="6">
    <location>
        <begin position="457"/>
        <end position="468"/>
    </location>
</feature>
<evidence type="ECO:0000313" key="8">
    <source>
        <dbReference type="EMBL" id="CAK7920491.1"/>
    </source>
</evidence>
<evidence type="ECO:0000256" key="2">
    <source>
        <dbReference type="ARBA" id="ARBA00023230"/>
    </source>
</evidence>
<evidence type="ECO:0000256" key="1">
    <source>
        <dbReference type="ARBA" id="ARBA00004406"/>
    </source>
</evidence>
<keyword evidence="9" id="KW-1185">Reference proteome</keyword>
<dbReference type="SMART" id="SM00166">
    <property type="entry name" value="UBX"/>
    <property type="match status" value="1"/>
</dbReference>
<sequence length="532" mass="59786">MNNIADLFGSSVNQAVQISLAEGKPLLAFLTNDQEISSEFIKKFLYSDSSVNEEIIHKLKTNFVCIKLLEGTTDFEFFKQIFPNLEVPSFYVVEKGKLLDVLTYECNPAEFETRIDAFIRSESSSPIPPLVEDDVATSPSPSTTQPIGSFGINNSTSTHSIDNNSPSLLQHQKKYRNMRNEQQLESQRIRNLLNSDVKEREAKKREEEIAKEYREKLKNQGKDLKKPTTNNKKDICVLSIKLLDGKSLVHEFTPLQTLNHVREWLDMETNNSIIPDDSASMPSFATSSSPMPTHYVFYRPVLPRITYTDEQEFLSLKELELCPRSALILKPIYEDISATKAYPNGRTPGGIYRWIYENLIRVGNALYSFFDYGVEHFPEQDDDTNVRSSSPGLEDDNTRSTRNQINSNDRRTVEDYFSTINVGGTVGTPNLISVDHGPHSDSTLVSRSASLIDIHNPTIPSIPTQSSPLAQTDNNPGSVHGSTHPSRSSTPKPINGSSQTRFRSIPNADGPPDEEIRTYNGNSVNLKEKKDE</sequence>